<organism evidence="1 2">
    <name type="scientific">Xenorhabdus innexi</name>
    <dbReference type="NCBI Taxonomy" id="290109"/>
    <lineage>
        <taxon>Bacteria</taxon>
        <taxon>Pseudomonadati</taxon>
        <taxon>Pseudomonadota</taxon>
        <taxon>Gammaproteobacteria</taxon>
        <taxon>Enterobacterales</taxon>
        <taxon>Morganellaceae</taxon>
        <taxon>Xenorhabdus</taxon>
    </lineage>
</organism>
<dbReference type="AlphaFoldDB" id="A0A1N6N186"/>
<gene>
    <name evidence="1" type="ORF">XIS1_880002</name>
</gene>
<reference evidence="2" key="1">
    <citation type="submission" date="2016-12" db="EMBL/GenBank/DDBJ databases">
        <authorList>
            <person name="Gaudriault S."/>
        </authorList>
    </citation>
    <scope>NUCLEOTIDE SEQUENCE [LARGE SCALE GENOMIC DNA]</scope>
    <source>
        <strain evidence="2">HGB1681 (deposited as PTA-6826 in the American Type Culture Collection)</strain>
    </source>
</reference>
<protein>
    <submittedName>
        <fullName evidence="1">Uncharacterized protein</fullName>
    </submittedName>
</protein>
<dbReference type="Proteomes" id="UP000196435">
    <property type="component" value="Unassembled WGS sequence"/>
</dbReference>
<proteinExistence type="predicted"/>
<name>A0A1N6N186_9GAMM</name>
<evidence type="ECO:0000313" key="1">
    <source>
        <dbReference type="EMBL" id="SIP74837.1"/>
    </source>
</evidence>
<dbReference type="EMBL" id="FTLG01000234">
    <property type="protein sequence ID" value="SIP74837.1"/>
    <property type="molecule type" value="Genomic_DNA"/>
</dbReference>
<sequence length="43" mass="4897">MTGLSAFSTAVQLEVHWVYKNDSLLKGRIYELPTALFHTGWTN</sequence>
<evidence type="ECO:0000313" key="2">
    <source>
        <dbReference type="Proteomes" id="UP000196435"/>
    </source>
</evidence>
<accession>A0A1N6N186</accession>